<dbReference type="EMBL" id="LUCM01001857">
    <property type="protein sequence ID" value="KAA0198264.1"/>
    <property type="molecule type" value="Genomic_DNA"/>
</dbReference>
<keyword evidence="5" id="KW-0325">Glycoprotein</keyword>
<name>A0A8E0S3Q3_9TREM</name>
<feature type="compositionally biased region" description="Polar residues" evidence="7">
    <location>
        <begin position="65"/>
        <end position="80"/>
    </location>
</feature>
<protein>
    <submittedName>
        <fullName evidence="8">Uncharacterized protein</fullName>
    </submittedName>
</protein>
<evidence type="ECO:0000256" key="5">
    <source>
        <dbReference type="ARBA" id="ARBA00023180"/>
    </source>
</evidence>
<evidence type="ECO:0000256" key="2">
    <source>
        <dbReference type="ARBA" id="ARBA00022692"/>
    </source>
</evidence>
<keyword evidence="9" id="KW-1185">Reference proteome</keyword>
<comment type="subcellular location">
    <subcellularLocation>
        <location evidence="1">Membrane</location>
        <topology evidence="1">Multi-pass membrane protein</topology>
    </subcellularLocation>
</comment>
<accession>A0A8E0S3Q3</accession>
<dbReference type="GO" id="GO:0098703">
    <property type="term" value="P:calcium ion import across plasma membrane"/>
    <property type="evidence" value="ECO:0007669"/>
    <property type="project" value="TreeGrafter"/>
</dbReference>
<reference evidence="8" key="1">
    <citation type="submission" date="2019-05" db="EMBL/GenBank/DDBJ databases">
        <title>Annotation for the trematode Fasciolopsis buski.</title>
        <authorList>
            <person name="Choi Y.-J."/>
        </authorList>
    </citation>
    <scope>NUCLEOTIDE SEQUENCE</scope>
    <source>
        <strain evidence="8">HT</strain>
        <tissue evidence="8">Whole worm</tissue>
    </source>
</reference>
<dbReference type="GO" id="GO:0005886">
    <property type="term" value="C:plasma membrane"/>
    <property type="evidence" value="ECO:0007669"/>
    <property type="project" value="TreeGrafter"/>
</dbReference>
<dbReference type="PANTHER" id="PTHR15819:SF11">
    <property type="entry name" value="MID1, ISOFORM A"/>
    <property type="match status" value="1"/>
</dbReference>
<gene>
    <name evidence="8" type="ORF">FBUS_00536</name>
</gene>
<evidence type="ECO:0000256" key="1">
    <source>
        <dbReference type="ARBA" id="ARBA00004141"/>
    </source>
</evidence>
<comment type="similarity">
    <text evidence="6">Belongs to the NALF family.</text>
</comment>
<comment type="caution">
    <text evidence="8">The sequence shown here is derived from an EMBL/GenBank/DDBJ whole genome shotgun (WGS) entry which is preliminary data.</text>
</comment>
<dbReference type="PANTHER" id="PTHR15819">
    <property type="entry name" value="TRANSMEMBRANE PROTEIN FAM155"/>
    <property type="match status" value="1"/>
</dbReference>
<proteinExistence type="inferred from homology"/>
<dbReference type="OrthoDB" id="6286624at2759"/>
<organism evidence="8 9">
    <name type="scientific">Fasciolopsis buskii</name>
    <dbReference type="NCBI Taxonomy" id="27845"/>
    <lineage>
        <taxon>Eukaryota</taxon>
        <taxon>Metazoa</taxon>
        <taxon>Spiralia</taxon>
        <taxon>Lophotrochozoa</taxon>
        <taxon>Platyhelminthes</taxon>
        <taxon>Trematoda</taxon>
        <taxon>Digenea</taxon>
        <taxon>Plagiorchiida</taxon>
        <taxon>Echinostomata</taxon>
        <taxon>Echinostomatoidea</taxon>
        <taxon>Fasciolidae</taxon>
        <taxon>Fasciolopsis</taxon>
    </lineage>
</organism>
<evidence type="ECO:0000313" key="8">
    <source>
        <dbReference type="EMBL" id="KAA0198264.1"/>
    </source>
</evidence>
<sequence length="211" mass="23476">MQYFFPNIAPIDAYRSWLCTIVIQPVFPLQVWPEDELHGSVTDAPHSTVPLPSTKFPVPNDEQGKSTTHSSQLTGSSNSPNLIQSAWSATVRQATSVESRAPWIGGHSRRLNQQHARSVFTSAQQYRLVDVEPCVSWCTRVETLCPYFNPADPTANGGEPAFLCDVINKIISEKNHGQLPTTGKMSVTNRRMPKLQCLFFNIAVITYNSIT</sequence>
<evidence type="ECO:0000256" key="3">
    <source>
        <dbReference type="ARBA" id="ARBA00022989"/>
    </source>
</evidence>
<dbReference type="InterPro" id="IPR055288">
    <property type="entry name" value="NALCN_aux_factor_1/2"/>
</dbReference>
<dbReference type="Proteomes" id="UP000728185">
    <property type="component" value="Unassembled WGS sequence"/>
</dbReference>
<dbReference type="AlphaFoldDB" id="A0A8E0S3Q3"/>
<dbReference type="GO" id="GO:0015275">
    <property type="term" value="F:stretch-activated, monoatomic cation-selective, calcium channel activity"/>
    <property type="evidence" value="ECO:0007669"/>
    <property type="project" value="TreeGrafter"/>
</dbReference>
<keyword evidence="2" id="KW-0812">Transmembrane</keyword>
<feature type="region of interest" description="Disordered" evidence="7">
    <location>
        <begin position="40"/>
        <end position="80"/>
    </location>
</feature>
<evidence type="ECO:0000256" key="6">
    <source>
        <dbReference type="ARBA" id="ARBA00029445"/>
    </source>
</evidence>
<evidence type="ECO:0000313" key="9">
    <source>
        <dbReference type="Proteomes" id="UP000728185"/>
    </source>
</evidence>
<keyword evidence="4" id="KW-0472">Membrane</keyword>
<evidence type="ECO:0000256" key="4">
    <source>
        <dbReference type="ARBA" id="ARBA00023136"/>
    </source>
</evidence>
<keyword evidence="3" id="KW-1133">Transmembrane helix</keyword>
<evidence type="ECO:0000256" key="7">
    <source>
        <dbReference type="SAM" id="MobiDB-lite"/>
    </source>
</evidence>